<comment type="caution">
    <text evidence="2">The sequence shown here is derived from an EMBL/GenBank/DDBJ whole genome shotgun (WGS) entry which is preliminary data.</text>
</comment>
<dbReference type="AlphaFoldDB" id="A0A328BRZ5"/>
<dbReference type="InterPro" id="IPR031837">
    <property type="entry name" value="DUF5071"/>
</dbReference>
<organism evidence="2 3">
    <name type="scientific">Hymenobacter edaphi</name>
    <dbReference type="NCBI Taxonomy" id="2211146"/>
    <lineage>
        <taxon>Bacteria</taxon>
        <taxon>Pseudomonadati</taxon>
        <taxon>Bacteroidota</taxon>
        <taxon>Cytophagia</taxon>
        <taxon>Cytophagales</taxon>
        <taxon>Hymenobacteraceae</taxon>
        <taxon>Hymenobacter</taxon>
    </lineage>
</organism>
<evidence type="ECO:0000313" key="3">
    <source>
        <dbReference type="Proteomes" id="UP000248553"/>
    </source>
</evidence>
<dbReference type="OrthoDB" id="1846249at2"/>
<name>A0A328BRZ5_9BACT</name>
<accession>A0A328BRZ5</accession>
<dbReference type="Pfam" id="PF16804">
    <property type="entry name" value="DUF5071"/>
    <property type="match status" value="1"/>
</dbReference>
<sequence length="153" mass="16892">MLQQWPRPNSEPTQSMDIMSESAAALNPRRIVPVDETDYQAVHNLRRAREEQVLAVLDDLLAWTQVGNSAITRGVGEVLAQHFPAIRPAVLRVLRGADAGWQYFFLGLVVGPVLRAHTDQEIVRELRRLAQQPAASGPAAERARALLDELGLG</sequence>
<keyword evidence="3" id="KW-1185">Reference proteome</keyword>
<gene>
    <name evidence="2" type="ORF">DLM85_01005</name>
</gene>
<dbReference type="Proteomes" id="UP000248553">
    <property type="component" value="Unassembled WGS sequence"/>
</dbReference>
<dbReference type="Gene3D" id="1.25.40.750">
    <property type="entry name" value="Domain of unknown function DUF5071"/>
    <property type="match status" value="1"/>
</dbReference>
<dbReference type="EMBL" id="QHKM01000001">
    <property type="protein sequence ID" value="RAK69475.1"/>
    <property type="molecule type" value="Genomic_DNA"/>
</dbReference>
<reference evidence="3" key="1">
    <citation type="submission" date="2018-05" db="EMBL/GenBank/DDBJ databases">
        <authorList>
            <person name="Nie L."/>
        </authorList>
    </citation>
    <scope>NUCLEOTIDE SEQUENCE [LARGE SCALE GENOMIC DNA]</scope>
    <source>
        <strain evidence="3">NL</strain>
    </source>
</reference>
<proteinExistence type="predicted"/>
<dbReference type="InterPro" id="IPR038692">
    <property type="entry name" value="Cthe_2751_sf"/>
</dbReference>
<evidence type="ECO:0000259" key="1">
    <source>
        <dbReference type="Pfam" id="PF16804"/>
    </source>
</evidence>
<protein>
    <recommendedName>
        <fullName evidence="1">DUF5071 domain-containing protein</fullName>
    </recommendedName>
</protein>
<evidence type="ECO:0000313" key="2">
    <source>
        <dbReference type="EMBL" id="RAK69475.1"/>
    </source>
</evidence>
<feature type="domain" description="DUF5071" evidence="1">
    <location>
        <begin position="32"/>
        <end position="139"/>
    </location>
</feature>